<dbReference type="Proteomes" id="UP000232196">
    <property type="component" value="Unassembled WGS sequence"/>
</dbReference>
<accession>A0A2M9XHP8</accession>
<organism evidence="3 4">
    <name type="scientific">Leptospira hartskeerlii</name>
    <dbReference type="NCBI Taxonomy" id="2023177"/>
    <lineage>
        <taxon>Bacteria</taxon>
        <taxon>Pseudomonadati</taxon>
        <taxon>Spirochaetota</taxon>
        <taxon>Spirochaetia</taxon>
        <taxon>Leptospirales</taxon>
        <taxon>Leptospiraceae</taxon>
        <taxon>Leptospira</taxon>
    </lineage>
</organism>
<sequence length="88" mass="10195">MELDEIRKQLTHRLHRIKGQLDALEKSLHNKDEDCEKTLILLKASSQALKKFGEAYVQEYMDRCFSEKKSSVSIQKNLKKAIKAAFSL</sequence>
<name>A0A2M9XHP8_9LEPT</name>
<keyword evidence="4" id="KW-1185">Reference proteome</keyword>
<dbReference type="PANTHER" id="PTHR33677">
    <property type="entry name" value="TRANSCRIPTIONAL REPRESSOR FRMR-RELATED"/>
    <property type="match status" value="1"/>
</dbReference>
<dbReference type="GO" id="GO:0046872">
    <property type="term" value="F:metal ion binding"/>
    <property type="evidence" value="ECO:0007669"/>
    <property type="project" value="InterPro"/>
</dbReference>
<dbReference type="GO" id="GO:0045892">
    <property type="term" value="P:negative regulation of DNA-templated transcription"/>
    <property type="evidence" value="ECO:0007669"/>
    <property type="project" value="UniProtKB-ARBA"/>
</dbReference>
<protein>
    <submittedName>
        <fullName evidence="3">Metal-sensitive transcriptional repressor</fullName>
    </submittedName>
</protein>
<dbReference type="OrthoDB" id="337058at2"/>
<evidence type="ECO:0000256" key="1">
    <source>
        <dbReference type="ARBA" id="ARBA00005260"/>
    </source>
</evidence>
<keyword evidence="2" id="KW-0175">Coiled coil</keyword>
<proteinExistence type="inferred from homology"/>
<evidence type="ECO:0000313" key="3">
    <source>
        <dbReference type="EMBL" id="PJZ27179.1"/>
    </source>
</evidence>
<comment type="similarity">
    <text evidence="1">Belongs to the FrmR/RcnR family.</text>
</comment>
<feature type="coiled-coil region" evidence="2">
    <location>
        <begin position="7"/>
        <end position="34"/>
    </location>
</feature>
<evidence type="ECO:0000256" key="2">
    <source>
        <dbReference type="SAM" id="Coils"/>
    </source>
</evidence>
<dbReference type="Gene3D" id="1.20.58.1000">
    <property type="entry name" value="Metal-sensitive repressor, helix protomer"/>
    <property type="match status" value="1"/>
</dbReference>
<comment type="caution">
    <text evidence="3">The sequence shown here is derived from an EMBL/GenBank/DDBJ whole genome shotgun (WGS) entry which is preliminary data.</text>
</comment>
<dbReference type="AlphaFoldDB" id="A0A2M9XHP8"/>
<evidence type="ECO:0000313" key="4">
    <source>
        <dbReference type="Proteomes" id="UP000232196"/>
    </source>
</evidence>
<dbReference type="RefSeq" id="WP_100704925.1">
    <property type="nucleotide sequence ID" value="NZ_NPDL01000004.1"/>
</dbReference>
<dbReference type="GO" id="GO:0003677">
    <property type="term" value="F:DNA binding"/>
    <property type="evidence" value="ECO:0007669"/>
    <property type="project" value="InterPro"/>
</dbReference>
<dbReference type="EMBL" id="NPDN01000001">
    <property type="protein sequence ID" value="PJZ27179.1"/>
    <property type="molecule type" value="Genomic_DNA"/>
</dbReference>
<dbReference type="InterPro" id="IPR003735">
    <property type="entry name" value="Metal_Tscrpt_repr"/>
</dbReference>
<gene>
    <name evidence="3" type="ORF">CH357_01050</name>
</gene>
<dbReference type="InterPro" id="IPR038390">
    <property type="entry name" value="Metal_Tscrpt_repr_sf"/>
</dbReference>
<reference evidence="3 4" key="1">
    <citation type="submission" date="2017-07" db="EMBL/GenBank/DDBJ databases">
        <title>Leptospira spp. isolated from tropical soils.</title>
        <authorList>
            <person name="Thibeaux R."/>
            <person name="Iraola G."/>
            <person name="Ferres I."/>
            <person name="Bierque E."/>
            <person name="Girault D."/>
            <person name="Soupe-Gilbert M.-E."/>
            <person name="Picardeau M."/>
            <person name="Goarant C."/>
        </authorList>
    </citation>
    <scope>NUCLEOTIDE SEQUENCE [LARGE SCALE GENOMIC DNA]</scope>
    <source>
        <strain evidence="3 4">MCA1-C-A1</strain>
    </source>
</reference>
<dbReference type="Pfam" id="PF02583">
    <property type="entry name" value="Trns_repr_metal"/>
    <property type="match status" value="1"/>
</dbReference>